<evidence type="ECO:0000313" key="3">
    <source>
        <dbReference type="Proteomes" id="UP000254051"/>
    </source>
</evidence>
<evidence type="ECO:0008006" key="4">
    <source>
        <dbReference type="Google" id="ProtNLM"/>
    </source>
</evidence>
<keyword evidence="1" id="KW-0812">Transmembrane</keyword>
<feature type="transmembrane region" description="Helical" evidence="1">
    <location>
        <begin position="143"/>
        <end position="164"/>
    </location>
</feature>
<protein>
    <recommendedName>
        <fullName evidence="4">ABC-2 family transporter protein</fullName>
    </recommendedName>
</protein>
<proteinExistence type="predicted"/>
<feature type="transmembrane region" description="Helical" evidence="1">
    <location>
        <begin position="205"/>
        <end position="224"/>
    </location>
</feature>
<dbReference type="RefSeq" id="WP_109712424.1">
    <property type="nucleotide sequence ID" value="NZ_QGDS01000009.1"/>
</dbReference>
<feature type="transmembrane region" description="Helical" evidence="1">
    <location>
        <begin position="176"/>
        <end position="199"/>
    </location>
</feature>
<dbReference type="Proteomes" id="UP000254051">
    <property type="component" value="Unassembled WGS sequence"/>
</dbReference>
<name>A0A315ZVN0_9FIRM</name>
<dbReference type="AlphaFoldDB" id="A0A315ZVN0"/>
<feature type="transmembrane region" description="Helical" evidence="1">
    <location>
        <begin position="113"/>
        <end position="137"/>
    </location>
</feature>
<feature type="transmembrane region" description="Helical" evidence="1">
    <location>
        <begin position="49"/>
        <end position="66"/>
    </location>
</feature>
<feature type="transmembrane region" description="Helical" evidence="1">
    <location>
        <begin position="72"/>
        <end position="92"/>
    </location>
</feature>
<dbReference type="EMBL" id="UHJJ01000009">
    <property type="protein sequence ID" value="SUQ15008.1"/>
    <property type="molecule type" value="Genomic_DNA"/>
</dbReference>
<gene>
    <name evidence="2" type="ORF">SAMN05216529_10959</name>
</gene>
<reference evidence="3" key="1">
    <citation type="submission" date="2017-07" db="EMBL/GenBank/DDBJ databases">
        <authorList>
            <person name="Varghese N."/>
            <person name="Submissions S."/>
        </authorList>
    </citation>
    <scope>NUCLEOTIDE SEQUENCE [LARGE SCALE GENOMIC DNA]</scope>
    <source>
        <strain evidence="3">NLAE-zl-C134</strain>
    </source>
</reference>
<accession>A0A315ZVN0</accession>
<dbReference type="OrthoDB" id="9793294at2"/>
<evidence type="ECO:0000313" key="2">
    <source>
        <dbReference type="EMBL" id="SUQ15008.1"/>
    </source>
</evidence>
<evidence type="ECO:0000256" key="1">
    <source>
        <dbReference type="SAM" id="Phobius"/>
    </source>
</evidence>
<keyword evidence="3" id="KW-1185">Reference proteome</keyword>
<keyword evidence="1" id="KW-0472">Membrane</keyword>
<sequence length="242" mass="27218">MKNKMKKQLKIIYEAPEPLEKEGFLKAIGEPEISHWRLLAYQIRYIRKWNWALAAVIFLTAIIGVRTLEKEIIFIVATSVPFLALSMVVEGSRSLRYGMEELEMASRFSIKTVLAARLGALGISNMILLCVLVPVLYDNKSEGILYTGLYILIPYFLTTFLDLAVIRKVHRNEGTYLCFGSTVLVSVGCLLCGGGNGWLSNIMPSGYKEGAGIIMLIVLAVLIAKEIKKVFTQWEEYVWNLS</sequence>
<organism evidence="2 3">
    <name type="scientific">Faecalicatena contorta</name>
    <dbReference type="NCBI Taxonomy" id="39482"/>
    <lineage>
        <taxon>Bacteria</taxon>
        <taxon>Bacillati</taxon>
        <taxon>Bacillota</taxon>
        <taxon>Clostridia</taxon>
        <taxon>Lachnospirales</taxon>
        <taxon>Lachnospiraceae</taxon>
        <taxon>Faecalicatena</taxon>
    </lineage>
</organism>
<keyword evidence="1" id="KW-1133">Transmembrane helix</keyword>